<reference evidence="1 2" key="1">
    <citation type="submission" date="2018-07" db="EMBL/GenBank/DDBJ databases">
        <title>Genome sequence of Erythrobacter strain YH-07, an antagonistic bacterium isolated from Yellow Sea.</title>
        <authorList>
            <person name="Tang T."/>
            <person name="Liu Q."/>
            <person name="Sun X."/>
        </authorList>
    </citation>
    <scope>NUCLEOTIDE SEQUENCE [LARGE SCALE GENOMIC DNA]</scope>
    <source>
        <strain evidence="1 2">YH-07</strain>
        <plasmid evidence="1 2">unnamed</plasmid>
    </source>
</reference>
<keyword evidence="1" id="KW-0614">Plasmid</keyword>
<sequence length="162" mass="18622">MFFLICPENYQHPNGQGKTVAYYLFDAEAWDPNRDIYEQGYVIEVWELKNGRTEFYVIDGNVENSYPTFTEALIALKDIAAGGGMEFEDDTDESLKVEYDAFLESESLPEYSVEDLLHEPSILPHQRRVLSQFLLRWNAMEELASSEDDRHMDAPAPKGDAQ</sequence>
<protein>
    <submittedName>
        <fullName evidence="1">Uncharacterized protein</fullName>
    </submittedName>
</protein>
<keyword evidence="2" id="KW-1185">Reference proteome</keyword>
<evidence type="ECO:0000313" key="1">
    <source>
        <dbReference type="EMBL" id="AXK43803.1"/>
    </source>
</evidence>
<organism evidence="1 2">
    <name type="scientific">Erythrobacter aureus</name>
    <dbReference type="NCBI Taxonomy" id="2182384"/>
    <lineage>
        <taxon>Bacteria</taxon>
        <taxon>Pseudomonadati</taxon>
        <taxon>Pseudomonadota</taxon>
        <taxon>Alphaproteobacteria</taxon>
        <taxon>Sphingomonadales</taxon>
        <taxon>Erythrobacteraceae</taxon>
        <taxon>Erythrobacter/Porphyrobacter group</taxon>
        <taxon>Erythrobacter</taxon>
    </lineage>
</organism>
<accession>A0A345YIQ1</accession>
<gene>
    <name evidence="1" type="ORF">DVR09_15210</name>
</gene>
<geneLocation type="plasmid" evidence="1 2">
    <name>unnamed</name>
</geneLocation>
<name>A0A345YIQ1_9SPHN</name>
<dbReference type="RefSeq" id="WP_115418116.1">
    <property type="nucleotide sequence ID" value="NZ_CP031358.1"/>
</dbReference>
<dbReference type="KEGG" id="err:DVR09_15210"/>
<proteinExistence type="predicted"/>
<dbReference type="EMBL" id="CP031358">
    <property type="protein sequence ID" value="AXK43803.1"/>
    <property type="molecule type" value="Genomic_DNA"/>
</dbReference>
<dbReference type="Proteomes" id="UP000254508">
    <property type="component" value="Plasmid unnamed"/>
</dbReference>
<evidence type="ECO:0000313" key="2">
    <source>
        <dbReference type="Proteomes" id="UP000254508"/>
    </source>
</evidence>
<dbReference type="AlphaFoldDB" id="A0A345YIQ1"/>